<dbReference type="Gene3D" id="2.130.10.10">
    <property type="entry name" value="YVTN repeat-like/Quinoprotein amine dehydrogenase"/>
    <property type="match status" value="1"/>
</dbReference>
<evidence type="ECO:0000313" key="2">
    <source>
        <dbReference type="EMBL" id="CAA9581397.1"/>
    </source>
</evidence>
<dbReference type="AlphaFoldDB" id="A0A6J4VNS7"/>
<proteinExistence type="predicted"/>
<dbReference type="EMBL" id="CADCWN010000241">
    <property type="protein sequence ID" value="CAA9581397.1"/>
    <property type="molecule type" value="Genomic_DNA"/>
</dbReference>
<gene>
    <name evidence="2" type="ORF">AVDCRST_MAG18-3187</name>
</gene>
<protein>
    <submittedName>
        <fullName evidence="2">Uncharacterized protein</fullName>
    </submittedName>
</protein>
<sequence length="249" mass="26459">MTTNEVRTVRARVAFRAPGEQINGLEAVPEGLWLSDQQNNRTYLIDWDGKVLTSFPGPARNASGTSFGAGSVWVAANVRPEVVYRHDPATGHCLAGVPLPPGGGGVHGIQWRPYEPGERPPPAPETGPELHPSAPGGKLNAGPGVSGTLWVTRPGAHRIDHIDAETGDLLGSIPFAPDRSHGMFWDEADGTLSVAETNGGHILRLNPQTGVVLDEWRIVGPEVHALTRSANGRIWVGDAAKNEILIVEG</sequence>
<feature type="region of interest" description="Disordered" evidence="1">
    <location>
        <begin position="112"/>
        <end position="142"/>
    </location>
</feature>
<dbReference type="InterPro" id="IPR015943">
    <property type="entry name" value="WD40/YVTN_repeat-like_dom_sf"/>
</dbReference>
<accession>A0A6J4VNS7</accession>
<name>A0A6J4VNS7_9BACT</name>
<evidence type="ECO:0000256" key="1">
    <source>
        <dbReference type="SAM" id="MobiDB-lite"/>
    </source>
</evidence>
<organism evidence="2">
    <name type="scientific">uncultured Thermomicrobiales bacterium</name>
    <dbReference type="NCBI Taxonomy" id="1645740"/>
    <lineage>
        <taxon>Bacteria</taxon>
        <taxon>Pseudomonadati</taxon>
        <taxon>Thermomicrobiota</taxon>
        <taxon>Thermomicrobia</taxon>
        <taxon>Thermomicrobiales</taxon>
        <taxon>environmental samples</taxon>
    </lineage>
</organism>
<dbReference type="SUPFAM" id="SSF101898">
    <property type="entry name" value="NHL repeat"/>
    <property type="match status" value="1"/>
</dbReference>
<reference evidence="2" key="1">
    <citation type="submission" date="2020-02" db="EMBL/GenBank/DDBJ databases">
        <authorList>
            <person name="Meier V. D."/>
        </authorList>
    </citation>
    <scope>NUCLEOTIDE SEQUENCE</scope>
    <source>
        <strain evidence="2">AVDCRST_MAG18</strain>
    </source>
</reference>